<dbReference type="Proteomes" id="UP000576792">
    <property type="component" value="Unassembled WGS sequence"/>
</dbReference>
<dbReference type="InterPro" id="IPR010998">
    <property type="entry name" value="Integrase_recombinase_N"/>
</dbReference>
<dbReference type="EMBL" id="JAATJN010000001">
    <property type="protein sequence ID" value="NJC57652.1"/>
    <property type="molecule type" value="Genomic_DNA"/>
</dbReference>
<evidence type="ECO:0000313" key="6">
    <source>
        <dbReference type="Proteomes" id="UP000576792"/>
    </source>
</evidence>
<evidence type="ECO:0000313" key="5">
    <source>
        <dbReference type="EMBL" id="NJC57652.1"/>
    </source>
</evidence>
<dbReference type="PANTHER" id="PTHR30349:SF64">
    <property type="entry name" value="PROPHAGE INTEGRASE INTD-RELATED"/>
    <property type="match status" value="1"/>
</dbReference>
<dbReference type="PANTHER" id="PTHR30349">
    <property type="entry name" value="PHAGE INTEGRASE-RELATED"/>
    <property type="match status" value="1"/>
</dbReference>
<accession>A0A846S8F3</accession>
<reference evidence="5 6" key="1">
    <citation type="submission" date="2020-03" db="EMBL/GenBank/DDBJ databases">
        <title>Sequencing the genomes of 1000 actinobacteria strains.</title>
        <authorList>
            <person name="Klenk H.-P."/>
        </authorList>
    </citation>
    <scope>NUCLEOTIDE SEQUENCE [LARGE SCALE GENOMIC DNA]</scope>
    <source>
        <strain evidence="5 6">DSM 18964</strain>
    </source>
</reference>
<gene>
    <name evidence="5" type="ORF">BKA07_002687</name>
</gene>
<dbReference type="InterPro" id="IPR011010">
    <property type="entry name" value="DNA_brk_join_enz"/>
</dbReference>
<dbReference type="InterPro" id="IPR002104">
    <property type="entry name" value="Integrase_catalytic"/>
</dbReference>
<protein>
    <submittedName>
        <fullName evidence="5">Integrase</fullName>
    </submittedName>
</protein>
<organism evidence="5 6">
    <name type="scientific">Brevibacterium marinum</name>
    <dbReference type="NCBI Taxonomy" id="418643"/>
    <lineage>
        <taxon>Bacteria</taxon>
        <taxon>Bacillati</taxon>
        <taxon>Actinomycetota</taxon>
        <taxon>Actinomycetes</taxon>
        <taxon>Micrococcales</taxon>
        <taxon>Brevibacteriaceae</taxon>
        <taxon>Brevibacterium</taxon>
    </lineage>
</organism>
<dbReference type="InterPro" id="IPR050090">
    <property type="entry name" value="Tyrosine_recombinase_XerCD"/>
</dbReference>
<evidence type="ECO:0000259" key="4">
    <source>
        <dbReference type="PROSITE" id="PS51898"/>
    </source>
</evidence>
<dbReference type="Gene3D" id="1.10.443.10">
    <property type="entry name" value="Intergrase catalytic core"/>
    <property type="match status" value="1"/>
</dbReference>
<dbReference type="PROSITE" id="PS51898">
    <property type="entry name" value="TYR_RECOMBINASE"/>
    <property type="match status" value="1"/>
</dbReference>
<comment type="similarity">
    <text evidence="1">Belongs to the 'phage' integrase family.</text>
</comment>
<dbReference type="AlphaFoldDB" id="A0A846S8F3"/>
<keyword evidence="3" id="KW-0233">DNA recombination</keyword>
<dbReference type="CDD" id="cd00397">
    <property type="entry name" value="DNA_BRE_C"/>
    <property type="match status" value="1"/>
</dbReference>
<name>A0A846S8F3_9MICO</name>
<evidence type="ECO:0000256" key="3">
    <source>
        <dbReference type="ARBA" id="ARBA00023172"/>
    </source>
</evidence>
<keyword evidence="2" id="KW-0238">DNA-binding</keyword>
<dbReference type="InterPro" id="IPR013762">
    <property type="entry name" value="Integrase-like_cat_sf"/>
</dbReference>
<dbReference type="GO" id="GO:0003677">
    <property type="term" value="F:DNA binding"/>
    <property type="evidence" value="ECO:0007669"/>
    <property type="project" value="UniProtKB-KW"/>
</dbReference>
<evidence type="ECO:0000256" key="1">
    <source>
        <dbReference type="ARBA" id="ARBA00008857"/>
    </source>
</evidence>
<dbReference type="Gene3D" id="1.10.150.130">
    <property type="match status" value="1"/>
</dbReference>
<keyword evidence="6" id="KW-1185">Reference proteome</keyword>
<dbReference type="GO" id="GO:0006310">
    <property type="term" value="P:DNA recombination"/>
    <property type="evidence" value="ECO:0007669"/>
    <property type="project" value="UniProtKB-KW"/>
</dbReference>
<dbReference type="SUPFAM" id="SSF56349">
    <property type="entry name" value="DNA breaking-rejoining enzymes"/>
    <property type="match status" value="1"/>
</dbReference>
<dbReference type="Pfam" id="PF00589">
    <property type="entry name" value="Phage_integrase"/>
    <property type="match status" value="1"/>
</dbReference>
<evidence type="ECO:0000256" key="2">
    <source>
        <dbReference type="ARBA" id="ARBA00023125"/>
    </source>
</evidence>
<proteinExistence type="inferred from homology"/>
<feature type="domain" description="Tyr recombinase" evidence="4">
    <location>
        <begin position="161"/>
        <end position="347"/>
    </location>
</feature>
<dbReference type="RefSeq" id="WP_167951312.1">
    <property type="nucleotide sequence ID" value="NZ_BAAAPQ010000040.1"/>
</dbReference>
<dbReference type="GO" id="GO:0015074">
    <property type="term" value="P:DNA integration"/>
    <property type="evidence" value="ECO:0007669"/>
    <property type="project" value="InterPro"/>
</dbReference>
<comment type="caution">
    <text evidence="5">The sequence shown here is derived from an EMBL/GenBank/DDBJ whole genome shotgun (WGS) entry which is preliminary data.</text>
</comment>
<sequence length="350" mass="39459">MAYATKLPSGRSRGVAKRGRVILGRKTFDKKNAAIAWATRLETAAGGGLDVHGGQAKVKALMKEWIEVRRDWVVEGTFAVDLIVQAKLTPTLKARAIASITPSDLEKWYIHLRKKHDLGDGSLKRYRESLSSFFKWTVDDNRRGDNPVRRSKLPAVVDPPNEMHPFSRGELKTIFDRCSRFSEHNAKIIYILGWTGLRWGEAWALPVRDVILDGMPYKRVTRSQTETRKLKSTKGRTSRTVPIVDEVLPFVRELLEDTGLDDLVFTGPKGGKLWRQSCLISTHYEEVGMGRTLHDLRHSAACIWLTEEVDLSTLKAWLGHASVATTNLYPHYLHHLGTTADQAALKKLNS</sequence>